<organism evidence="1 2">
    <name type="scientific">Ruegeria faecimaris</name>
    <dbReference type="NCBI Taxonomy" id="686389"/>
    <lineage>
        <taxon>Bacteria</taxon>
        <taxon>Pseudomonadati</taxon>
        <taxon>Pseudomonadota</taxon>
        <taxon>Alphaproteobacteria</taxon>
        <taxon>Rhodobacterales</taxon>
        <taxon>Roseobacteraceae</taxon>
        <taxon>Ruegeria</taxon>
    </lineage>
</organism>
<evidence type="ECO:0000313" key="1">
    <source>
        <dbReference type="EMBL" id="SMO96323.1"/>
    </source>
</evidence>
<dbReference type="Proteomes" id="UP000319555">
    <property type="component" value="Unassembled WGS sequence"/>
</dbReference>
<accession>A0A521FJD5</accession>
<keyword evidence="2" id="KW-1185">Reference proteome</keyword>
<evidence type="ECO:0000313" key="2">
    <source>
        <dbReference type="Proteomes" id="UP000319555"/>
    </source>
</evidence>
<protein>
    <submittedName>
        <fullName evidence="1">Uncharacterized protein</fullName>
    </submittedName>
</protein>
<name>A0A521FJD5_9RHOB</name>
<gene>
    <name evidence="1" type="ORF">SAMN06265380_1292</name>
</gene>
<sequence>MISTSNVECQNLTMRMPMRRFSRLTSGFSKKVENRMHSVALRFMYYNSVKVHQTLKVTPPMEAGLTDRLWNIAELVAIVDANEPAPKKRGNYKPRNKALSK</sequence>
<dbReference type="AlphaFoldDB" id="A0A521FJD5"/>
<proteinExistence type="predicted"/>
<reference evidence="1 2" key="1">
    <citation type="submission" date="2017-05" db="EMBL/GenBank/DDBJ databases">
        <authorList>
            <person name="Varghese N."/>
            <person name="Submissions S."/>
        </authorList>
    </citation>
    <scope>NUCLEOTIDE SEQUENCE [LARGE SCALE GENOMIC DNA]</scope>
    <source>
        <strain evidence="1 2">DSM 28009</strain>
    </source>
</reference>
<dbReference type="EMBL" id="FXTE01000029">
    <property type="protein sequence ID" value="SMO96323.1"/>
    <property type="molecule type" value="Genomic_DNA"/>
</dbReference>